<feature type="region of interest" description="Disordered" evidence="2">
    <location>
        <begin position="1"/>
        <end position="30"/>
    </location>
</feature>
<dbReference type="Proteomes" id="UP000184330">
    <property type="component" value="Unassembled WGS sequence"/>
</dbReference>
<reference evidence="4 5" key="1">
    <citation type="submission" date="2016-03" db="EMBL/GenBank/DDBJ databases">
        <authorList>
            <person name="Ploux O."/>
        </authorList>
    </citation>
    <scope>NUCLEOTIDE SEQUENCE [LARGE SCALE GENOMIC DNA]</scope>
    <source>
        <strain evidence="4 5">UAMH 11012</strain>
    </source>
</reference>
<evidence type="ECO:0000313" key="4">
    <source>
        <dbReference type="EMBL" id="CZR66544.1"/>
    </source>
</evidence>
<evidence type="ECO:0000259" key="3">
    <source>
        <dbReference type="Pfam" id="PF04548"/>
    </source>
</evidence>
<evidence type="ECO:0000256" key="2">
    <source>
        <dbReference type="SAM" id="MobiDB-lite"/>
    </source>
</evidence>
<dbReference type="InterPro" id="IPR027417">
    <property type="entry name" value="P-loop_NTPase"/>
</dbReference>
<keyword evidence="1" id="KW-0547">Nucleotide-binding</keyword>
<proteinExistence type="predicted"/>
<organism evidence="4 5">
    <name type="scientific">Phialocephala subalpina</name>
    <dbReference type="NCBI Taxonomy" id="576137"/>
    <lineage>
        <taxon>Eukaryota</taxon>
        <taxon>Fungi</taxon>
        <taxon>Dikarya</taxon>
        <taxon>Ascomycota</taxon>
        <taxon>Pezizomycotina</taxon>
        <taxon>Leotiomycetes</taxon>
        <taxon>Helotiales</taxon>
        <taxon>Mollisiaceae</taxon>
        <taxon>Phialocephala</taxon>
        <taxon>Phialocephala fortinii species complex</taxon>
    </lineage>
</organism>
<dbReference type="AlphaFoldDB" id="A0A1L7XNF6"/>
<dbReference type="Gene3D" id="3.40.50.300">
    <property type="entry name" value="P-loop containing nucleotide triphosphate hydrolases"/>
    <property type="match status" value="1"/>
</dbReference>
<dbReference type="SUPFAM" id="SSF52540">
    <property type="entry name" value="P-loop containing nucleoside triphosphate hydrolases"/>
    <property type="match status" value="1"/>
</dbReference>
<evidence type="ECO:0000313" key="5">
    <source>
        <dbReference type="Proteomes" id="UP000184330"/>
    </source>
</evidence>
<dbReference type="GO" id="GO:0005525">
    <property type="term" value="F:GTP binding"/>
    <property type="evidence" value="ECO:0007669"/>
    <property type="project" value="InterPro"/>
</dbReference>
<gene>
    <name evidence="4" type="ORF">PAC_16445</name>
</gene>
<feature type="region of interest" description="Disordered" evidence="2">
    <location>
        <begin position="286"/>
        <end position="324"/>
    </location>
</feature>
<dbReference type="InterPro" id="IPR006703">
    <property type="entry name" value="G_AIG1"/>
</dbReference>
<dbReference type="EMBL" id="FJOG01000038">
    <property type="protein sequence ID" value="CZR66544.1"/>
    <property type="molecule type" value="Genomic_DNA"/>
</dbReference>
<accession>A0A1L7XNF6</accession>
<dbReference type="Pfam" id="PF04548">
    <property type="entry name" value="AIG1"/>
    <property type="match status" value="1"/>
</dbReference>
<evidence type="ECO:0000256" key="1">
    <source>
        <dbReference type="ARBA" id="ARBA00022741"/>
    </source>
</evidence>
<sequence>MPTNRSLPKHSSAKKPDNGKAKLAGAQNEATERTKACLKAIKETPQRSPAVIVLGKAGAGKSSLVECITGATGLSGNFTSPETAIVSNSEDALVTAECQLAEYDTDGRSIYFIDTPGLEDDRSACDTFSTILVFLDRIRPHISLLGVWYVVDNSVTRDVEFDLKLVEWLVALCGVHYHPYVTIVTTHWGCTHPQDFQRLQERLDERKMKWTRIWSEKVDTYQHGKIYEDGGVETSDVPTLSWYDDQDTLRANARDLVYRRCQGVPPVQPRIIQELQDHISLENISAAKVLRPPTQTPKPSRAEETTEAPSRSEEKAQAPPNPEQPWYVRVASGIFNWAVNNIQLEVNQGSNGFSGGFGFGGVRSNFDFGNGSQSRGTTRVPGNWDRNSVVDDFKSHGMDSSLAGRTAWVQRNGVTSAFPPGSAELNMVTQTRFREVNSKR</sequence>
<protein>
    <recommendedName>
        <fullName evidence="3">AIG1-type G domain-containing protein</fullName>
    </recommendedName>
</protein>
<name>A0A1L7XNF6_9HELO</name>
<dbReference type="SUPFAM" id="SSF158634">
    <property type="entry name" value="RPA2825-like"/>
    <property type="match status" value="1"/>
</dbReference>
<feature type="domain" description="AIG1-type G" evidence="3">
    <location>
        <begin position="51"/>
        <end position="191"/>
    </location>
</feature>
<dbReference type="OrthoDB" id="3548595at2759"/>
<keyword evidence="5" id="KW-1185">Reference proteome</keyword>
<feature type="compositionally biased region" description="Basic and acidic residues" evidence="2">
    <location>
        <begin position="300"/>
        <end position="316"/>
    </location>
</feature>